<sequence>MPMSISTMLNELEPLTTGNSTSSSRSKGQQSYLHESIFEVDSRPPQRHESSTFNWSSCGGLLLITTSFWLLAWNETVNSPLEASLVYAFHHARNASCDFVDEANTGDLVWLSCPVISMPMLAELAPSDIQSALSQAGLEARGTQLEWTVEMLQWTEEEVCRGSTRRSECLYTYSKEFTHVDIDPTHFYCATKIRTGCSTLAPSERPPVRLAQLGRPETLHGIVKAPEDSVVIGNPRNGYVLNSALADQISGKAQVQLIDREGAAALLGADRDLYVDFTLNESFAQTYVASPRIGDLRLRVSVSSADFVSLVAKQELSGHLGPYSIPGLRRSLPVEWLIDGRHADLHSLLKHHSKADFAWFWRFMGILFLWLGAALLLSPLGETEPACMAVLCVACFAGAVLSALLAAVGIGLFASFPFELLVATLGVVGAGISWRAYKASWLDRAHYYQYYYGGLYDDASSPVAGEMPLIRAAASVTQEDPYWFERRLDNRCIESSDDEDDDEYQETGAAATAMAPRIVALDAATLKLPSDAWRSLSALGDLSLYEDTTTPEQAIDRAKDADILLINKVPLGPDVLGHLPSLKMISVMATGYDNIDIRSLKSGQIVSNVPDYSTNSTAQQTVALILEICNSVGMHNAAVHAGEWSKEGLFWFRKHEMLELGPEVTIGIVGLGTIGTRVYELLRPFGCQFLAWSPDTRKELPQLVYTDDVGELFQRSNLVTLHCKLTQQNYGFVNGPLLHRMQPGSILVNAARGALVNEQDLADALNCGHLAAAAVDVVSHEPINDTNPLLQAKNCIITPHMAWTAPEARQRCLAIATSNVEAFLSGNPSNVVASGQQATASTAALFLAFTLIEHILGNSLKGSLSQAAMGKETPSAADASQGTFHETEMARLIDIDNTRPMKFLTTEKLRDGYKGHTLSEVSPGSPPTNRFGDMIVPDTLLEGANPAWEVWPHPPGQSSEILYEFDHSAKACVRSVIMEAIKHVSVAAPCITFIDAEHHDQPVGAHTLKIKGEDSGCYASLGYSNTHENVLNLGRGCMNVGTAIHLLMHVLGVAHENQRPDSEAYMETIPSHIENGVLQNEEAMKVNFQIFQGTGTEWERAVRGIAYDVASVTHGGPCYYSASRFERDGCSKTLVPRADLGRTASEVMGNRAFLTAHDIALLRIMYGCGGHYRSGEAYVAAASNTVYDISGKALLEPVSVLQQCLFTDQESFADWGAEGDLEPLQRSTVPVEQHTETTAAPSNGNLRTGYETIMMGVLVVVVISLVVFAAYVTKDRWFPKVEKTKESIKRITHRSREEQDEPLVSEEDDRYDE</sequence>
<keyword evidence="9" id="KW-1185">Reference proteome</keyword>
<dbReference type="GO" id="GO:0008270">
    <property type="term" value="F:zinc ion binding"/>
    <property type="evidence" value="ECO:0007669"/>
    <property type="project" value="UniProtKB-UniRule"/>
</dbReference>
<dbReference type="Pfam" id="PF00389">
    <property type="entry name" value="2-Hacid_dh"/>
    <property type="match status" value="1"/>
</dbReference>
<dbReference type="Pfam" id="PF02826">
    <property type="entry name" value="2-Hacid_dh_C"/>
    <property type="match status" value="1"/>
</dbReference>
<feature type="region of interest" description="Disordered" evidence="5">
    <location>
        <begin position="1284"/>
        <end position="1313"/>
    </location>
</feature>
<dbReference type="Gene3D" id="3.40.390.10">
    <property type="entry name" value="Collagenase (Catalytic Domain)"/>
    <property type="match status" value="1"/>
</dbReference>
<dbReference type="InterPro" id="IPR001506">
    <property type="entry name" value="Peptidase_M12A"/>
</dbReference>
<feature type="binding site" evidence="4">
    <location>
        <position position="1049"/>
    </location>
    <ligand>
        <name>Zn(2+)</name>
        <dbReference type="ChEBI" id="CHEBI:29105"/>
        <note>catalytic</note>
    </ligand>
</feature>
<dbReference type="GO" id="GO:0051287">
    <property type="term" value="F:NAD binding"/>
    <property type="evidence" value="ECO:0007669"/>
    <property type="project" value="InterPro"/>
</dbReference>
<comment type="cofactor">
    <cofactor evidence="4">
        <name>Zn(2+)</name>
        <dbReference type="ChEBI" id="CHEBI:29105"/>
    </cofactor>
    <text evidence="4">Binds 1 zinc ion per subunit.</text>
</comment>
<feature type="transmembrane region" description="Helical" evidence="6">
    <location>
        <begin position="1253"/>
        <end position="1272"/>
    </location>
</feature>
<dbReference type="Pfam" id="PF07787">
    <property type="entry name" value="TMEM43"/>
    <property type="match status" value="1"/>
</dbReference>
<accession>A0A7J6N069</accession>
<dbReference type="PANTHER" id="PTHR43761:SF1">
    <property type="entry name" value="D-ISOMER SPECIFIC 2-HYDROXYACID DEHYDROGENASE CATALYTIC DOMAIN-CONTAINING PROTEIN-RELATED"/>
    <property type="match status" value="1"/>
</dbReference>
<proteinExistence type="inferred from homology"/>
<reference evidence="8 9" key="1">
    <citation type="submission" date="2020-04" db="EMBL/GenBank/DDBJ databases">
        <title>Perkinsus chesapeaki whole genome sequence.</title>
        <authorList>
            <person name="Bogema D.R."/>
        </authorList>
    </citation>
    <scope>NUCLEOTIDE SEQUENCE [LARGE SCALE GENOMIC DNA]</scope>
    <source>
        <strain evidence="8">ATCC PRA-425</strain>
    </source>
</reference>
<dbReference type="GO" id="GO:0016616">
    <property type="term" value="F:oxidoreductase activity, acting on the CH-OH group of donors, NAD or NADP as acceptor"/>
    <property type="evidence" value="ECO:0007669"/>
    <property type="project" value="InterPro"/>
</dbReference>
<gene>
    <name evidence="8" type="ORF">FOL47_003767</name>
</gene>
<feature type="compositionally biased region" description="Basic and acidic residues" evidence="5">
    <location>
        <begin position="1284"/>
        <end position="1297"/>
    </location>
</feature>
<dbReference type="Pfam" id="PF01400">
    <property type="entry name" value="Astacin"/>
    <property type="match status" value="1"/>
</dbReference>
<dbReference type="PANTHER" id="PTHR43761">
    <property type="entry name" value="D-ISOMER SPECIFIC 2-HYDROXYACID DEHYDROGENASE FAMILY PROTEIN (AFU_ORTHOLOGUE AFUA_1G13630)"/>
    <property type="match status" value="1"/>
</dbReference>
<feature type="transmembrane region" description="Helical" evidence="6">
    <location>
        <begin position="359"/>
        <end position="377"/>
    </location>
</feature>
<dbReference type="InterPro" id="IPR006139">
    <property type="entry name" value="D-isomer_2_OHA_DH_cat_dom"/>
</dbReference>
<evidence type="ECO:0000256" key="6">
    <source>
        <dbReference type="SAM" id="Phobius"/>
    </source>
</evidence>
<dbReference type="SUPFAM" id="SSF55486">
    <property type="entry name" value="Metalloproteases ('zincins'), catalytic domain"/>
    <property type="match status" value="1"/>
</dbReference>
<keyword evidence="6" id="KW-0472">Membrane</keyword>
<keyword evidence="3" id="KW-0520">NAD</keyword>
<dbReference type="SMART" id="SM00235">
    <property type="entry name" value="ZnMc"/>
    <property type="match status" value="1"/>
</dbReference>
<dbReference type="InterPro" id="IPR050418">
    <property type="entry name" value="D-iso_2-hydroxyacid_DH_PdxB"/>
</dbReference>
<dbReference type="InterPro" id="IPR006026">
    <property type="entry name" value="Peptidase_Metallo"/>
</dbReference>
<dbReference type="EMBL" id="JAAPAO010000022">
    <property type="protein sequence ID" value="KAF4677034.1"/>
    <property type="molecule type" value="Genomic_DNA"/>
</dbReference>
<dbReference type="InterPro" id="IPR036291">
    <property type="entry name" value="NAD(P)-bd_dom_sf"/>
</dbReference>
<evidence type="ECO:0000256" key="1">
    <source>
        <dbReference type="ARBA" id="ARBA00005854"/>
    </source>
</evidence>
<dbReference type="Proteomes" id="UP000591131">
    <property type="component" value="Unassembled WGS sequence"/>
</dbReference>
<feature type="binding site" evidence="4">
    <location>
        <position position="1055"/>
    </location>
    <ligand>
        <name>Zn(2+)</name>
        <dbReference type="ChEBI" id="CHEBI:29105"/>
        <note>catalytic</note>
    </ligand>
</feature>
<evidence type="ECO:0000256" key="4">
    <source>
        <dbReference type="PROSITE-ProRule" id="PRU01211"/>
    </source>
</evidence>
<dbReference type="OrthoDB" id="298012at2759"/>
<dbReference type="SUPFAM" id="SSF51735">
    <property type="entry name" value="NAD(P)-binding Rossmann-fold domains"/>
    <property type="match status" value="1"/>
</dbReference>
<keyword evidence="6" id="KW-1133">Transmembrane helix</keyword>
<dbReference type="InterPro" id="IPR012430">
    <property type="entry name" value="TMEM43_fam"/>
</dbReference>
<keyword evidence="6" id="KW-0812">Transmembrane</keyword>
<dbReference type="InterPro" id="IPR029753">
    <property type="entry name" value="D-isomer_DH_CS"/>
</dbReference>
<comment type="similarity">
    <text evidence="1">Belongs to the D-isomer specific 2-hydroxyacid dehydrogenase family.</text>
</comment>
<dbReference type="Gene3D" id="3.40.50.720">
    <property type="entry name" value="NAD(P)-binding Rossmann-like Domain"/>
    <property type="match status" value="2"/>
</dbReference>
<feature type="binding site" evidence="4">
    <location>
        <position position="1045"/>
    </location>
    <ligand>
        <name>Zn(2+)</name>
        <dbReference type="ChEBI" id="CHEBI:29105"/>
        <note>catalytic</note>
    </ligand>
</feature>
<dbReference type="PROSITE" id="PS00671">
    <property type="entry name" value="D_2_HYDROXYACID_DH_3"/>
    <property type="match status" value="1"/>
</dbReference>
<keyword evidence="4" id="KW-0479">Metal-binding</keyword>
<keyword evidence="2" id="KW-0560">Oxidoreductase</keyword>
<evidence type="ECO:0000313" key="8">
    <source>
        <dbReference type="EMBL" id="KAF4677034.1"/>
    </source>
</evidence>
<dbReference type="InterPro" id="IPR006140">
    <property type="entry name" value="D-isomer_DH_NAD-bd"/>
</dbReference>
<comment type="caution">
    <text evidence="4">Lacks conserved residue(s) required for the propagation of feature annotation.</text>
</comment>
<keyword evidence="4" id="KW-0862">Zinc</keyword>
<evidence type="ECO:0000313" key="9">
    <source>
        <dbReference type="Proteomes" id="UP000591131"/>
    </source>
</evidence>
<comment type="caution">
    <text evidence="8">The sequence shown here is derived from an EMBL/GenBank/DDBJ whole genome shotgun (WGS) entry which is preliminary data.</text>
</comment>
<evidence type="ECO:0000259" key="7">
    <source>
        <dbReference type="PROSITE" id="PS51864"/>
    </source>
</evidence>
<feature type="compositionally biased region" description="Acidic residues" evidence="5">
    <location>
        <begin position="1298"/>
        <end position="1313"/>
    </location>
</feature>
<name>A0A7J6N069_PERCH</name>
<dbReference type="GO" id="GO:0006508">
    <property type="term" value="P:proteolysis"/>
    <property type="evidence" value="ECO:0007669"/>
    <property type="project" value="InterPro"/>
</dbReference>
<feature type="transmembrane region" description="Helical" evidence="6">
    <location>
        <begin position="389"/>
        <end position="414"/>
    </location>
</feature>
<dbReference type="GO" id="GO:0004222">
    <property type="term" value="F:metalloendopeptidase activity"/>
    <property type="evidence" value="ECO:0007669"/>
    <property type="project" value="InterPro"/>
</dbReference>
<feature type="domain" description="Peptidase M12A" evidence="7">
    <location>
        <begin position="942"/>
        <end position="1169"/>
    </location>
</feature>
<dbReference type="SUPFAM" id="SSF52283">
    <property type="entry name" value="Formate/glycerate dehydrogenase catalytic domain-like"/>
    <property type="match status" value="1"/>
</dbReference>
<evidence type="ECO:0000256" key="2">
    <source>
        <dbReference type="ARBA" id="ARBA00023002"/>
    </source>
</evidence>
<evidence type="ECO:0000256" key="5">
    <source>
        <dbReference type="SAM" id="MobiDB-lite"/>
    </source>
</evidence>
<protein>
    <recommendedName>
        <fullName evidence="7">Peptidase M12A domain-containing protein</fullName>
    </recommendedName>
</protein>
<dbReference type="PROSITE" id="PS51864">
    <property type="entry name" value="ASTACIN"/>
    <property type="match status" value="1"/>
</dbReference>
<evidence type="ECO:0000256" key="3">
    <source>
        <dbReference type="ARBA" id="ARBA00023027"/>
    </source>
</evidence>
<dbReference type="InterPro" id="IPR024079">
    <property type="entry name" value="MetalloPept_cat_dom_sf"/>
</dbReference>
<organism evidence="8 9">
    <name type="scientific">Perkinsus chesapeaki</name>
    <name type="common">Clam parasite</name>
    <name type="synonym">Perkinsus andrewsi</name>
    <dbReference type="NCBI Taxonomy" id="330153"/>
    <lineage>
        <taxon>Eukaryota</taxon>
        <taxon>Sar</taxon>
        <taxon>Alveolata</taxon>
        <taxon>Perkinsozoa</taxon>
        <taxon>Perkinsea</taxon>
        <taxon>Perkinsida</taxon>
        <taxon>Perkinsidae</taxon>
        <taxon>Perkinsus</taxon>
    </lineage>
</organism>